<name>A0ABY7B5C6_9PSEU</name>
<dbReference type="EMBL" id="CP113836">
    <property type="protein sequence ID" value="WAL67152.1"/>
    <property type="molecule type" value="Genomic_DNA"/>
</dbReference>
<protein>
    <submittedName>
        <fullName evidence="1">Uncharacterized protein</fullName>
    </submittedName>
</protein>
<proteinExistence type="predicted"/>
<sequence length="72" mass="7560">MALTSGVGRAQSLVDVLRSMNDQSQAPIDQTVQGLGQLAQADEQITVADQVTTTVLATPGWDNGTWGATTWS</sequence>
<dbReference type="Proteomes" id="UP001163203">
    <property type="component" value="Chromosome"/>
</dbReference>
<organism evidence="1 2">
    <name type="scientific">Amycolatopsis cynarae</name>
    <dbReference type="NCBI Taxonomy" id="2995223"/>
    <lineage>
        <taxon>Bacteria</taxon>
        <taxon>Bacillati</taxon>
        <taxon>Actinomycetota</taxon>
        <taxon>Actinomycetes</taxon>
        <taxon>Pseudonocardiales</taxon>
        <taxon>Pseudonocardiaceae</taxon>
        <taxon>Amycolatopsis</taxon>
    </lineage>
</organism>
<evidence type="ECO:0000313" key="1">
    <source>
        <dbReference type="EMBL" id="WAL67152.1"/>
    </source>
</evidence>
<evidence type="ECO:0000313" key="2">
    <source>
        <dbReference type="Proteomes" id="UP001163203"/>
    </source>
</evidence>
<keyword evidence="2" id="KW-1185">Reference proteome</keyword>
<gene>
    <name evidence="1" type="ORF">ORV05_05010</name>
</gene>
<accession>A0ABY7B5C6</accession>
<dbReference type="RefSeq" id="WP_268757280.1">
    <property type="nucleotide sequence ID" value="NZ_CP113836.1"/>
</dbReference>
<reference evidence="1" key="1">
    <citation type="submission" date="2022-11" db="EMBL/GenBank/DDBJ databases">
        <authorList>
            <person name="Mo P."/>
        </authorList>
    </citation>
    <scope>NUCLEOTIDE SEQUENCE</scope>
    <source>
        <strain evidence="1">HUAS 11-8</strain>
    </source>
</reference>